<dbReference type="Proteomes" id="UP000231025">
    <property type="component" value="Unassembled WGS sequence"/>
</dbReference>
<evidence type="ECO:0000256" key="2">
    <source>
        <dbReference type="ARBA" id="ARBA00022603"/>
    </source>
</evidence>
<dbReference type="InterPro" id="IPR051052">
    <property type="entry name" value="Diverse_substrate_MTase"/>
</dbReference>
<dbReference type="GO" id="GO:0008757">
    <property type="term" value="F:S-adenosylmethionine-dependent methyltransferase activity"/>
    <property type="evidence" value="ECO:0007669"/>
    <property type="project" value="InterPro"/>
</dbReference>
<dbReference type="Gene3D" id="3.40.50.150">
    <property type="entry name" value="Vaccinia Virus protein VP39"/>
    <property type="match status" value="1"/>
</dbReference>
<evidence type="ECO:0000256" key="1">
    <source>
        <dbReference type="ARBA" id="ARBA00008361"/>
    </source>
</evidence>
<gene>
    <name evidence="5" type="ORF">COX47_03495</name>
</gene>
<evidence type="ECO:0000259" key="4">
    <source>
        <dbReference type="Pfam" id="PF08241"/>
    </source>
</evidence>
<evidence type="ECO:0000313" key="6">
    <source>
        <dbReference type="Proteomes" id="UP000231025"/>
    </source>
</evidence>
<name>A0A2G9Y694_9BACT</name>
<proteinExistence type="inferred from homology"/>
<dbReference type="InterPro" id="IPR013216">
    <property type="entry name" value="Methyltransf_11"/>
</dbReference>
<comment type="caution">
    <text evidence="5">The sequence shown here is derived from an EMBL/GenBank/DDBJ whole genome shotgun (WGS) entry which is preliminary data.</text>
</comment>
<dbReference type="PANTHER" id="PTHR44942">
    <property type="entry name" value="METHYLTRANSF_11 DOMAIN-CONTAINING PROTEIN"/>
    <property type="match status" value="1"/>
</dbReference>
<dbReference type="PANTHER" id="PTHR44942:SF4">
    <property type="entry name" value="METHYLTRANSFERASE TYPE 11 DOMAIN-CONTAINING PROTEIN"/>
    <property type="match status" value="1"/>
</dbReference>
<protein>
    <recommendedName>
        <fullName evidence="4">Methyltransferase type 11 domain-containing protein</fullName>
    </recommendedName>
</protein>
<evidence type="ECO:0000256" key="3">
    <source>
        <dbReference type="ARBA" id="ARBA00022679"/>
    </source>
</evidence>
<accession>A0A2G9Y694</accession>
<dbReference type="InterPro" id="IPR029063">
    <property type="entry name" value="SAM-dependent_MTases_sf"/>
</dbReference>
<reference evidence="5 6" key="1">
    <citation type="submission" date="2017-09" db="EMBL/GenBank/DDBJ databases">
        <title>Depth-based differentiation of microbial function through sediment-hosted aquifers and enrichment of novel symbionts in the deep terrestrial subsurface.</title>
        <authorList>
            <person name="Probst A.J."/>
            <person name="Ladd B."/>
            <person name="Jarett J.K."/>
            <person name="Geller-Mcgrath D.E."/>
            <person name="Sieber C.M."/>
            <person name="Emerson J.B."/>
            <person name="Anantharaman K."/>
            <person name="Thomas B.C."/>
            <person name="Malmstrom R."/>
            <person name="Stieglmeier M."/>
            <person name="Klingl A."/>
            <person name="Woyke T."/>
            <person name="Ryan C.M."/>
            <person name="Banfield J.F."/>
        </authorList>
    </citation>
    <scope>NUCLEOTIDE SEQUENCE [LARGE SCALE GENOMIC DNA]</scope>
    <source>
        <strain evidence="5">CG23_combo_of_CG06-09_8_20_14_all_35_49</strain>
    </source>
</reference>
<organism evidence="5 6">
    <name type="scientific">Candidatus Roizmanbacteria bacterium CG23_combo_of_CG06-09_8_20_14_all_35_49</name>
    <dbReference type="NCBI Taxonomy" id="1974863"/>
    <lineage>
        <taxon>Bacteria</taxon>
        <taxon>Candidatus Roizmaniibacteriota</taxon>
    </lineage>
</organism>
<sequence length="252" mass="29574">MIKEISPNQALSDLKLYFRWRVQRAAKLVALAKRYCQLNDKNILEVGCGFGPIAANLNPKKSKIYSIDPSIKSLALFKKFNPDKKINVKIANNENLPFVKSFFEVIFSFDSFEHVKNPNKSMQEMSRVLKKNGYLFLEATPYFSLIAGHHLYNFTLLPAQFLPKKFIKWLIFKKKAYQIRSPQDAWETFISLNKISINKIKKLAIMNKFKIIEENYIIKIPSLLEIKINWIKYLPIFRELLTMSYQLILQKN</sequence>
<keyword evidence="2" id="KW-0489">Methyltransferase</keyword>
<dbReference type="AlphaFoldDB" id="A0A2G9Y694"/>
<dbReference type="Pfam" id="PF08241">
    <property type="entry name" value="Methyltransf_11"/>
    <property type="match status" value="1"/>
</dbReference>
<dbReference type="CDD" id="cd02440">
    <property type="entry name" value="AdoMet_MTases"/>
    <property type="match status" value="1"/>
</dbReference>
<dbReference type="EMBL" id="PCRE01000049">
    <property type="protein sequence ID" value="PIP14762.1"/>
    <property type="molecule type" value="Genomic_DNA"/>
</dbReference>
<evidence type="ECO:0000313" key="5">
    <source>
        <dbReference type="EMBL" id="PIP14762.1"/>
    </source>
</evidence>
<dbReference type="SUPFAM" id="SSF53335">
    <property type="entry name" value="S-adenosyl-L-methionine-dependent methyltransferases"/>
    <property type="match status" value="1"/>
</dbReference>
<dbReference type="GO" id="GO:0032259">
    <property type="term" value="P:methylation"/>
    <property type="evidence" value="ECO:0007669"/>
    <property type="project" value="UniProtKB-KW"/>
</dbReference>
<comment type="similarity">
    <text evidence="1">Belongs to the methyltransferase superfamily.</text>
</comment>
<keyword evidence="3" id="KW-0808">Transferase</keyword>
<feature type="domain" description="Methyltransferase type 11" evidence="4">
    <location>
        <begin position="44"/>
        <end position="137"/>
    </location>
</feature>